<organism evidence="2 3">
    <name type="scientific">Phytoactinopolyspora halophila</name>
    <dbReference type="NCBI Taxonomy" id="1981511"/>
    <lineage>
        <taxon>Bacteria</taxon>
        <taxon>Bacillati</taxon>
        <taxon>Actinomycetota</taxon>
        <taxon>Actinomycetes</taxon>
        <taxon>Jiangellales</taxon>
        <taxon>Jiangellaceae</taxon>
        <taxon>Phytoactinopolyspora</taxon>
    </lineage>
</organism>
<keyword evidence="1" id="KW-1133">Transmembrane helix</keyword>
<evidence type="ECO:0000313" key="3">
    <source>
        <dbReference type="Proteomes" id="UP000250462"/>
    </source>
</evidence>
<gene>
    <name evidence="2" type="ORF">DPM12_02710</name>
</gene>
<dbReference type="RefSeq" id="WP_112256751.1">
    <property type="nucleotide sequence ID" value="NZ_QMIG01000002.1"/>
</dbReference>
<dbReference type="EMBL" id="QMIG01000002">
    <property type="protein sequence ID" value="RAW17793.1"/>
    <property type="molecule type" value="Genomic_DNA"/>
</dbReference>
<proteinExistence type="predicted"/>
<evidence type="ECO:0000313" key="2">
    <source>
        <dbReference type="EMBL" id="RAW17793.1"/>
    </source>
</evidence>
<dbReference type="Pfam" id="PF07332">
    <property type="entry name" value="Phage_holin_3_6"/>
    <property type="match status" value="1"/>
</dbReference>
<dbReference type="Proteomes" id="UP000250462">
    <property type="component" value="Unassembled WGS sequence"/>
</dbReference>
<evidence type="ECO:0000256" key="1">
    <source>
        <dbReference type="SAM" id="Phobius"/>
    </source>
</evidence>
<sequence length="135" mass="13886">MTTRSTPDDTEPSTGRLVVAIKEDLSGLIRDEIDLAKAELRADVRAAGLGAALIAVAGVLSVFALILLSIAVAYGLTGLGLAPGWAFLIVAGLYLLVALIAVLVARSRFGAISGSKRSKKAAQQAVQALRATSQT</sequence>
<name>A0A329R0B1_9ACTN</name>
<keyword evidence="1" id="KW-0812">Transmembrane</keyword>
<keyword evidence="1" id="KW-0472">Membrane</keyword>
<feature type="transmembrane region" description="Helical" evidence="1">
    <location>
        <begin position="85"/>
        <end position="105"/>
    </location>
</feature>
<dbReference type="OrthoDB" id="3826923at2"/>
<feature type="transmembrane region" description="Helical" evidence="1">
    <location>
        <begin position="47"/>
        <end position="73"/>
    </location>
</feature>
<reference evidence="2 3" key="1">
    <citation type="submission" date="2018-06" db="EMBL/GenBank/DDBJ databases">
        <title>Phytoactinopolyspora halophila sp. nov., a novel halophilic actinomycete isolated from a saline soil in China.</title>
        <authorList>
            <person name="Tang S.-K."/>
        </authorList>
    </citation>
    <scope>NUCLEOTIDE SEQUENCE [LARGE SCALE GENOMIC DNA]</scope>
    <source>
        <strain evidence="2 3">YIM 96934</strain>
    </source>
</reference>
<protein>
    <submittedName>
        <fullName evidence="2">Phage holin family protein</fullName>
    </submittedName>
</protein>
<comment type="caution">
    <text evidence="2">The sequence shown here is derived from an EMBL/GenBank/DDBJ whole genome shotgun (WGS) entry which is preliminary data.</text>
</comment>
<accession>A0A329R0B1</accession>
<dbReference type="AlphaFoldDB" id="A0A329R0B1"/>
<keyword evidence="3" id="KW-1185">Reference proteome</keyword>
<dbReference type="InterPro" id="IPR009937">
    <property type="entry name" value="Phage_holin_3_6"/>
</dbReference>